<evidence type="ECO:0000313" key="2">
    <source>
        <dbReference type="EMBL" id="TCU58218.1"/>
    </source>
</evidence>
<dbReference type="Gene3D" id="3.30.700.10">
    <property type="entry name" value="Glycoprotein, Type 4 Pilin"/>
    <property type="match status" value="1"/>
</dbReference>
<keyword evidence="1" id="KW-0812">Transmembrane</keyword>
<reference evidence="2 3" key="1">
    <citation type="submission" date="2019-03" db="EMBL/GenBank/DDBJ databases">
        <title>Genomic Encyclopedia of Type Strains, Phase IV (KMG-IV): sequencing the most valuable type-strain genomes for metagenomic binning, comparative biology and taxonomic classification.</title>
        <authorList>
            <person name="Goeker M."/>
        </authorList>
    </citation>
    <scope>NUCLEOTIDE SEQUENCE [LARGE SCALE GENOMIC DNA]</scope>
    <source>
        <strain evidence="2 3">DSM 29481</strain>
    </source>
</reference>
<dbReference type="AlphaFoldDB" id="A0A4R3T8U9"/>
<protein>
    <submittedName>
        <fullName evidence="2">Prepilin-type N-terminal cleavage/methylation domain-containing protein</fullName>
    </submittedName>
</protein>
<keyword evidence="1" id="KW-1133">Transmembrane helix</keyword>
<evidence type="ECO:0000256" key="1">
    <source>
        <dbReference type="SAM" id="Phobius"/>
    </source>
</evidence>
<keyword evidence="1" id="KW-0472">Membrane</keyword>
<dbReference type="RefSeq" id="WP_132225119.1">
    <property type="nucleotide sequence ID" value="NZ_JANKBG010000014.1"/>
</dbReference>
<accession>A0A4R3T8U9</accession>
<dbReference type="InterPro" id="IPR012902">
    <property type="entry name" value="N_methyl_site"/>
</dbReference>
<dbReference type="EMBL" id="SMBP01000015">
    <property type="protein sequence ID" value="TCU58218.1"/>
    <property type="molecule type" value="Genomic_DNA"/>
</dbReference>
<dbReference type="NCBIfam" id="TIGR02532">
    <property type="entry name" value="IV_pilin_GFxxxE"/>
    <property type="match status" value="1"/>
</dbReference>
<dbReference type="PROSITE" id="PS00409">
    <property type="entry name" value="PROKAR_NTER_METHYL"/>
    <property type="match status" value="1"/>
</dbReference>
<proteinExistence type="predicted"/>
<feature type="transmembrane region" description="Helical" evidence="1">
    <location>
        <begin position="7"/>
        <end position="35"/>
    </location>
</feature>
<dbReference type="Proteomes" id="UP000295773">
    <property type="component" value="Unassembled WGS sequence"/>
</dbReference>
<dbReference type="SUPFAM" id="SSF54523">
    <property type="entry name" value="Pili subunits"/>
    <property type="match status" value="1"/>
</dbReference>
<comment type="caution">
    <text evidence="2">The sequence shown here is derived from an EMBL/GenBank/DDBJ whole genome shotgun (WGS) entry which is preliminary data.</text>
</comment>
<dbReference type="InterPro" id="IPR045584">
    <property type="entry name" value="Pilin-like"/>
</dbReference>
<sequence length="278" mass="31878">MRKKRQGFTLIEIIVVLVILGILLAIATPSILGYVQKAKDSRLLQEARHVLVVSKDYGLRLHMKEELQKLSTDEVMEKIMKDAEVEGELLEIHLNKAQDNAGDFIVKIEDKYLSYNDEKQEFTFLKSYDNAFVKANKIIKQLLNQDKEAYQILYSYYYKADQTPNKTGALDSEGPNFGSKIRAELEKNGIDADAYSFRIYNDNNNCKITIATRRITIADAHQQQIDIVQYDYGKGGKFHTEPTIKKGKVPVVIKKTEDQSTHQQVTYPVLDVEHATWE</sequence>
<organism evidence="2 3">
    <name type="scientific">Longicatena caecimuris</name>
    <dbReference type="NCBI Taxonomy" id="1796635"/>
    <lineage>
        <taxon>Bacteria</taxon>
        <taxon>Bacillati</taxon>
        <taxon>Bacillota</taxon>
        <taxon>Erysipelotrichia</taxon>
        <taxon>Erysipelotrichales</taxon>
        <taxon>Erysipelotrichaceae</taxon>
        <taxon>Longicatena</taxon>
    </lineage>
</organism>
<keyword evidence="3" id="KW-1185">Reference proteome</keyword>
<name>A0A4R3T8U9_9FIRM</name>
<evidence type="ECO:0000313" key="3">
    <source>
        <dbReference type="Proteomes" id="UP000295773"/>
    </source>
</evidence>
<dbReference type="Pfam" id="PF07963">
    <property type="entry name" value="N_methyl"/>
    <property type="match status" value="1"/>
</dbReference>
<gene>
    <name evidence="2" type="ORF">EDD61_11516</name>
</gene>